<gene>
    <name evidence="1" type="ORF">CYMTET_42970</name>
</gene>
<dbReference type="Proteomes" id="UP001190700">
    <property type="component" value="Unassembled WGS sequence"/>
</dbReference>
<reference evidence="1 2" key="1">
    <citation type="journal article" date="2015" name="Genome Biol. Evol.">
        <title>Comparative Genomics of a Bacterivorous Green Alga Reveals Evolutionary Causalities and Consequences of Phago-Mixotrophic Mode of Nutrition.</title>
        <authorList>
            <person name="Burns J.A."/>
            <person name="Paasch A."/>
            <person name="Narechania A."/>
            <person name="Kim E."/>
        </authorList>
    </citation>
    <scope>NUCLEOTIDE SEQUENCE [LARGE SCALE GENOMIC DNA]</scope>
    <source>
        <strain evidence="1 2">PLY_AMNH</strain>
    </source>
</reference>
<evidence type="ECO:0000313" key="1">
    <source>
        <dbReference type="EMBL" id="KAK3247535.1"/>
    </source>
</evidence>
<keyword evidence="2" id="KW-1185">Reference proteome</keyword>
<comment type="caution">
    <text evidence="1">The sequence shown here is derived from an EMBL/GenBank/DDBJ whole genome shotgun (WGS) entry which is preliminary data.</text>
</comment>
<proteinExistence type="predicted"/>
<name>A0AAE0C4S2_9CHLO</name>
<organism evidence="1 2">
    <name type="scientific">Cymbomonas tetramitiformis</name>
    <dbReference type="NCBI Taxonomy" id="36881"/>
    <lineage>
        <taxon>Eukaryota</taxon>
        <taxon>Viridiplantae</taxon>
        <taxon>Chlorophyta</taxon>
        <taxon>Pyramimonadophyceae</taxon>
        <taxon>Pyramimonadales</taxon>
        <taxon>Pyramimonadaceae</taxon>
        <taxon>Cymbomonas</taxon>
    </lineage>
</organism>
<dbReference type="EMBL" id="LGRX02028879">
    <property type="protein sequence ID" value="KAK3247535.1"/>
    <property type="molecule type" value="Genomic_DNA"/>
</dbReference>
<protein>
    <submittedName>
        <fullName evidence="1">Uncharacterized protein</fullName>
    </submittedName>
</protein>
<sequence length="104" mass="10629">MHTLALCKVFQAAAEDGASAFAAAVELHGAPAVVRAGAAAGGVYISAYGFSTEVSGASGDDDIGVHDEELRDLRQQIGTAISMGQPSFMAHVHTPTEEFPGGVR</sequence>
<evidence type="ECO:0000313" key="2">
    <source>
        <dbReference type="Proteomes" id="UP001190700"/>
    </source>
</evidence>
<accession>A0AAE0C4S2</accession>
<dbReference type="AlphaFoldDB" id="A0AAE0C4S2"/>